<keyword evidence="2" id="KW-0547">Nucleotide-binding</keyword>
<sequence>MSPSISSRDLLLCLLVKQRGWMSDQDIEGAVVEWIGKNEQPLLAVLVARGALTPQQREEAESLLAASATDTAVDPRTSRLRELPPGVRRLLAGPASDVALATDVGFETRAASPASRAAPGASPATLTPGERFDVLQVHAQGGLGVVFLARDHEIDRTVALKQIKSQWADDESSRARFLLEARITGRLEHPGIVPIYAVGADATGRPYYAMRLIRGESLLEVLERFHATDVGGKLNERMPEIRKLLQRFVDVCNAVDYAHSKGVIHRDLKPSNIMVGKYGETLVVDWGLAKVIGSDEDVALTTRMVRQPVSEGGATSTQVGMTIGTPAYMSPEQAAGRNDELGPPTDIYSLGATLYHMLTGRLPHADDEDPGVMIAKAEHGRVIPVLSQAPWLPRPLASICMKALDTTPERRYVSARALSDDIERWLGDEPVRAHRDRLSERLYRWSRHNRTLVVSLFVGYLVATVAIIIGSVGWSYLRVQKQERQHRAAESSAAAADSDAADASSPASSAADAE</sequence>
<dbReference type="PROSITE" id="PS50011">
    <property type="entry name" value="PROTEIN_KINASE_DOM"/>
    <property type="match status" value="1"/>
</dbReference>
<proteinExistence type="predicted"/>
<keyword evidence="6" id="KW-0472">Membrane</keyword>
<evidence type="ECO:0000256" key="6">
    <source>
        <dbReference type="SAM" id="Phobius"/>
    </source>
</evidence>
<dbReference type="SMART" id="SM00220">
    <property type="entry name" value="S_TKc"/>
    <property type="match status" value="1"/>
</dbReference>
<keyword evidence="6" id="KW-0812">Transmembrane</keyword>
<keyword evidence="1" id="KW-0808">Transferase</keyword>
<dbReference type="InterPro" id="IPR011009">
    <property type="entry name" value="Kinase-like_dom_sf"/>
</dbReference>
<feature type="transmembrane region" description="Helical" evidence="6">
    <location>
        <begin position="452"/>
        <end position="477"/>
    </location>
</feature>
<name>A0A5K7X6L2_9BACT</name>
<evidence type="ECO:0000256" key="1">
    <source>
        <dbReference type="ARBA" id="ARBA00022679"/>
    </source>
</evidence>
<evidence type="ECO:0000313" key="9">
    <source>
        <dbReference type="Proteomes" id="UP000326837"/>
    </source>
</evidence>
<feature type="region of interest" description="Disordered" evidence="5">
    <location>
        <begin position="487"/>
        <end position="514"/>
    </location>
</feature>
<dbReference type="InterPro" id="IPR008271">
    <property type="entry name" value="Ser/Thr_kinase_AS"/>
</dbReference>
<dbReference type="GO" id="GO:0005524">
    <property type="term" value="F:ATP binding"/>
    <property type="evidence" value="ECO:0007669"/>
    <property type="project" value="UniProtKB-KW"/>
</dbReference>
<dbReference type="KEGG" id="lpav:PLANPX_1617"/>
<keyword evidence="4" id="KW-0067">ATP-binding</keyword>
<reference evidence="9" key="1">
    <citation type="submission" date="2019-10" db="EMBL/GenBank/DDBJ databases">
        <title>Lacipirellula parvula gen. nov., sp. nov., representing a lineage of planctomycetes widespread in freshwater anoxic habitats, and description of the family Lacipirellulaceae.</title>
        <authorList>
            <person name="Dedysh S.N."/>
            <person name="Kulichevskaya I.S."/>
            <person name="Beletsky A.V."/>
            <person name="Rakitin A.L."/>
            <person name="Mardanov A.V."/>
            <person name="Ivanova A.A."/>
            <person name="Saltykova V.X."/>
            <person name="Rijpstra W.I.C."/>
            <person name="Sinninghe Damste J.S."/>
            <person name="Ravin N.V."/>
        </authorList>
    </citation>
    <scope>NUCLEOTIDE SEQUENCE [LARGE SCALE GENOMIC DNA]</scope>
    <source>
        <strain evidence="9">PX69</strain>
    </source>
</reference>
<accession>A0A5K7X6L2</accession>
<evidence type="ECO:0000313" key="8">
    <source>
        <dbReference type="EMBL" id="BBO32005.1"/>
    </source>
</evidence>
<keyword evidence="9" id="KW-1185">Reference proteome</keyword>
<dbReference type="PROSITE" id="PS00108">
    <property type="entry name" value="PROTEIN_KINASE_ST"/>
    <property type="match status" value="1"/>
</dbReference>
<dbReference type="PANTHER" id="PTHR43289:SF6">
    <property type="entry name" value="SERINE_THREONINE-PROTEIN KINASE NEKL-3"/>
    <property type="match status" value="1"/>
</dbReference>
<keyword evidence="3" id="KW-0418">Kinase</keyword>
<dbReference type="GO" id="GO:0004674">
    <property type="term" value="F:protein serine/threonine kinase activity"/>
    <property type="evidence" value="ECO:0007669"/>
    <property type="project" value="TreeGrafter"/>
</dbReference>
<keyword evidence="6" id="KW-1133">Transmembrane helix</keyword>
<dbReference type="CDD" id="cd14014">
    <property type="entry name" value="STKc_PknB_like"/>
    <property type="match status" value="1"/>
</dbReference>
<dbReference type="PANTHER" id="PTHR43289">
    <property type="entry name" value="MITOGEN-ACTIVATED PROTEIN KINASE KINASE KINASE 20-RELATED"/>
    <property type="match status" value="1"/>
</dbReference>
<dbReference type="Gene3D" id="1.10.510.10">
    <property type="entry name" value="Transferase(Phosphotransferase) domain 1"/>
    <property type="match status" value="1"/>
</dbReference>
<feature type="compositionally biased region" description="Low complexity" evidence="5">
    <location>
        <begin position="490"/>
        <end position="514"/>
    </location>
</feature>
<dbReference type="Pfam" id="PF00069">
    <property type="entry name" value="Pkinase"/>
    <property type="match status" value="1"/>
</dbReference>
<dbReference type="SUPFAM" id="SSF56112">
    <property type="entry name" value="Protein kinase-like (PK-like)"/>
    <property type="match status" value="1"/>
</dbReference>
<evidence type="ECO:0000256" key="5">
    <source>
        <dbReference type="SAM" id="MobiDB-lite"/>
    </source>
</evidence>
<feature type="domain" description="Protein kinase" evidence="7">
    <location>
        <begin position="132"/>
        <end position="426"/>
    </location>
</feature>
<dbReference type="Proteomes" id="UP000326837">
    <property type="component" value="Chromosome"/>
</dbReference>
<dbReference type="Gene3D" id="3.30.200.20">
    <property type="entry name" value="Phosphorylase Kinase, domain 1"/>
    <property type="match status" value="1"/>
</dbReference>
<dbReference type="AlphaFoldDB" id="A0A5K7X6L2"/>
<dbReference type="InterPro" id="IPR000719">
    <property type="entry name" value="Prot_kinase_dom"/>
</dbReference>
<gene>
    <name evidence="8" type="ORF">PLANPX_1617</name>
</gene>
<evidence type="ECO:0000256" key="4">
    <source>
        <dbReference type="ARBA" id="ARBA00022840"/>
    </source>
</evidence>
<evidence type="ECO:0000259" key="7">
    <source>
        <dbReference type="PROSITE" id="PS50011"/>
    </source>
</evidence>
<protein>
    <recommendedName>
        <fullName evidence="7">Protein kinase domain-containing protein</fullName>
    </recommendedName>
</protein>
<organism evidence="8 9">
    <name type="scientific">Lacipirellula parvula</name>
    <dbReference type="NCBI Taxonomy" id="2650471"/>
    <lineage>
        <taxon>Bacteria</taxon>
        <taxon>Pseudomonadati</taxon>
        <taxon>Planctomycetota</taxon>
        <taxon>Planctomycetia</taxon>
        <taxon>Pirellulales</taxon>
        <taxon>Lacipirellulaceae</taxon>
        <taxon>Lacipirellula</taxon>
    </lineage>
</organism>
<evidence type="ECO:0000256" key="2">
    <source>
        <dbReference type="ARBA" id="ARBA00022741"/>
    </source>
</evidence>
<dbReference type="RefSeq" id="WP_152098050.1">
    <property type="nucleotide sequence ID" value="NZ_AP021861.1"/>
</dbReference>
<dbReference type="EMBL" id="AP021861">
    <property type="protein sequence ID" value="BBO32005.1"/>
    <property type="molecule type" value="Genomic_DNA"/>
</dbReference>
<evidence type="ECO:0000256" key="3">
    <source>
        <dbReference type="ARBA" id="ARBA00022777"/>
    </source>
</evidence>